<sequence>MRHLLYAKDFLLYLCFQQIARSSLDRKDTEGIIHPPYRYSEMSTISNADNGHNICKKGGGTHHHIEEQSDDKCGKMEKLHPSQKKSSPHTTVMPKNTYNSTRCSYQTNPDKKSSGNDVIAQKTSPLVTSNSNVPQLPWNLPMKNSFTTYSKPLPAVPKLPDS</sequence>
<evidence type="ECO:0000256" key="1">
    <source>
        <dbReference type="SAM" id="MobiDB-lite"/>
    </source>
</evidence>
<dbReference type="EMBL" id="KQ418970">
    <property type="protein sequence ID" value="KOF85098.1"/>
    <property type="molecule type" value="Genomic_DNA"/>
</dbReference>
<dbReference type="AlphaFoldDB" id="A0A0L8H751"/>
<reference evidence="2" key="1">
    <citation type="submission" date="2015-07" db="EMBL/GenBank/DDBJ databases">
        <title>MeaNS - Measles Nucleotide Surveillance Program.</title>
        <authorList>
            <person name="Tran T."/>
            <person name="Druce J."/>
        </authorList>
    </citation>
    <scope>NUCLEOTIDE SEQUENCE</scope>
    <source>
        <strain evidence="2">UCB-OBI-ISO-001</strain>
        <tissue evidence="2">Gonad</tissue>
    </source>
</reference>
<feature type="compositionally biased region" description="Polar residues" evidence="1">
    <location>
        <begin position="88"/>
        <end position="108"/>
    </location>
</feature>
<evidence type="ECO:0000313" key="2">
    <source>
        <dbReference type="EMBL" id="KOF85098.1"/>
    </source>
</evidence>
<gene>
    <name evidence="2" type="ORF">OCBIM_22020818mg</name>
</gene>
<feature type="region of interest" description="Disordered" evidence="1">
    <location>
        <begin position="60"/>
        <end position="118"/>
    </location>
</feature>
<accession>A0A0L8H751</accession>
<feature type="compositionally biased region" description="Basic and acidic residues" evidence="1">
    <location>
        <begin position="63"/>
        <end position="80"/>
    </location>
</feature>
<organism evidence="2">
    <name type="scientific">Octopus bimaculoides</name>
    <name type="common">California two-spotted octopus</name>
    <dbReference type="NCBI Taxonomy" id="37653"/>
    <lineage>
        <taxon>Eukaryota</taxon>
        <taxon>Metazoa</taxon>
        <taxon>Spiralia</taxon>
        <taxon>Lophotrochozoa</taxon>
        <taxon>Mollusca</taxon>
        <taxon>Cephalopoda</taxon>
        <taxon>Coleoidea</taxon>
        <taxon>Octopodiformes</taxon>
        <taxon>Octopoda</taxon>
        <taxon>Incirrata</taxon>
        <taxon>Octopodidae</taxon>
        <taxon>Octopus</taxon>
    </lineage>
</organism>
<proteinExistence type="predicted"/>
<dbReference type="OrthoDB" id="6252479at2759"/>
<protein>
    <submittedName>
        <fullName evidence="2">Uncharacterized protein</fullName>
    </submittedName>
</protein>
<name>A0A0L8H751_OCTBM</name>